<sequence length="103" mass="11420">MPIAQVSPERIEQINSKLLNAGAIGFLKGTIVALASGTYLSYKYNHGPNKRVFLPQMKVGYFIAWGIVGITFAVENAKISVTKDLAEEENLKREQYFQQGLEG</sequence>
<keyword evidence="3" id="KW-1185">Reference proteome</keyword>
<dbReference type="EMBL" id="CP034457">
    <property type="protein sequence ID" value="QBM87152.1"/>
    <property type="molecule type" value="Genomic_DNA"/>
</dbReference>
<protein>
    <recommendedName>
        <fullName evidence="4">HIG1 domain-containing protein</fullName>
    </recommendedName>
</protein>
<organism evidence="2 3">
    <name type="scientific">Metschnikowia aff. pulcherrima</name>
    <dbReference type="NCBI Taxonomy" id="2163413"/>
    <lineage>
        <taxon>Eukaryota</taxon>
        <taxon>Fungi</taxon>
        <taxon>Dikarya</taxon>
        <taxon>Ascomycota</taxon>
        <taxon>Saccharomycotina</taxon>
        <taxon>Pichiomycetes</taxon>
        <taxon>Metschnikowiaceae</taxon>
        <taxon>Metschnikowia</taxon>
    </lineage>
</organism>
<gene>
    <name evidence="2" type="ORF">METSCH_B03510</name>
</gene>
<accession>A0A4P6XIP9</accession>
<keyword evidence="1" id="KW-1133">Transmembrane helix</keyword>
<dbReference type="Proteomes" id="UP000292447">
    <property type="component" value="Chromosome II"/>
</dbReference>
<name>A0A4P6XIP9_9ASCO</name>
<evidence type="ECO:0000313" key="2">
    <source>
        <dbReference type="EMBL" id="QBM87152.1"/>
    </source>
</evidence>
<reference evidence="3" key="1">
    <citation type="submission" date="2019-03" db="EMBL/GenBank/DDBJ databases">
        <title>Snf2 controls pulcherriminic acid biosynthesis and connects pigmentation and antifungal activity of the yeast Metschnikowia pulcherrima.</title>
        <authorList>
            <person name="Gore-Lloyd D."/>
            <person name="Sumann I."/>
            <person name="Brachmann A.O."/>
            <person name="Schneeberger K."/>
            <person name="Ortiz-Merino R.A."/>
            <person name="Moreno-Beltran M."/>
            <person name="Schlaefli M."/>
            <person name="Kirner P."/>
            <person name="Santos Kron A."/>
            <person name="Wolfe K.H."/>
            <person name="Piel J."/>
            <person name="Ahrens C.H."/>
            <person name="Henk D."/>
            <person name="Freimoser F.M."/>
        </authorList>
    </citation>
    <scope>NUCLEOTIDE SEQUENCE [LARGE SCALE GENOMIC DNA]</scope>
    <source>
        <strain evidence="3">APC 1.2</strain>
    </source>
</reference>
<evidence type="ECO:0000256" key="1">
    <source>
        <dbReference type="SAM" id="Phobius"/>
    </source>
</evidence>
<proteinExistence type="predicted"/>
<feature type="transmembrane region" description="Helical" evidence="1">
    <location>
        <begin position="59"/>
        <end position="77"/>
    </location>
</feature>
<evidence type="ECO:0008006" key="4">
    <source>
        <dbReference type="Google" id="ProtNLM"/>
    </source>
</evidence>
<evidence type="ECO:0000313" key="3">
    <source>
        <dbReference type="Proteomes" id="UP000292447"/>
    </source>
</evidence>
<feature type="transmembrane region" description="Helical" evidence="1">
    <location>
        <begin position="18"/>
        <end position="39"/>
    </location>
</feature>
<keyword evidence="1" id="KW-0472">Membrane</keyword>
<dbReference type="AlphaFoldDB" id="A0A4P6XIP9"/>
<keyword evidence="1" id="KW-0812">Transmembrane</keyword>